<evidence type="ECO:0000256" key="7">
    <source>
        <dbReference type="ARBA" id="ARBA00023303"/>
    </source>
</evidence>
<feature type="region of interest" description="Disordered" evidence="9">
    <location>
        <begin position="664"/>
        <end position="760"/>
    </location>
</feature>
<evidence type="ECO:0000256" key="6">
    <source>
        <dbReference type="ARBA" id="ARBA00023136"/>
    </source>
</evidence>
<dbReference type="PANTHER" id="PTHR11003">
    <property type="entry name" value="POTASSIUM CHANNEL, SUBFAMILY K"/>
    <property type="match status" value="1"/>
</dbReference>
<dbReference type="GeneID" id="90038650"/>
<comment type="caution">
    <text evidence="12">The sequence shown here is derived from an EMBL/GenBank/DDBJ whole genome shotgun (WGS) entry which is preliminary data.</text>
</comment>
<evidence type="ECO:0000256" key="3">
    <source>
        <dbReference type="ARBA" id="ARBA00022692"/>
    </source>
</evidence>
<dbReference type="Proteomes" id="UP001498771">
    <property type="component" value="Unassembled WGS sequence"/>
</dbReference>
<dbReference type="InterPro" id="IPR003280">
    <property type="entry name" value="2pore_dom_K_chnl"/>
</dbReference>
<keyword evidence="13" id="KW-1185">Reference proteome</keyword>
<feature type="transmembrane region" description="Helical" evidence="10">
    <location>
        <begin position="164"/>
        <end position="183"/>
    </location>
</feature>
<evidence type="ECO:0000256" key="8">
    <source>
        <dbReference type="RuleBase" id="RU003857"/>
    </source>
</evidence>
<protein>
    <recommendedName>
        <fullName evidence="11">Potassium channel domain-containing protein</fullName>
    </recommendedName>
</protein>
<dbReference type="SUPFAM" id="SSF81324">
    <property type="entry name" value="Voltage-gated potassium channels"/>
    <property type="match status" value="2"/>
</dbReference>
<evidence type="ECO:0000259" key="11">
    <source>
        <dbReference type="Pfam" id="PF07885"/>
    </source>
</evidence>
<feature type="transmembrane region" description="Helical" evidence="10">
    <location>
        <begin position="389"/>
        <end position="409"/>
    </location>
</feature>
<feature type="domain" description="Potassium channel" evidence="11">
    <location>
        <begin position="397"/>
        <end position="470"/>
    </location>
</feature>
<reference evidence="12 13" key="1">
    <citation type="submission" date="2024-03" db="EMBL/GenBank/DDBJ databases">
        <title>Genome-scale model development and genomic sequencing of the oleaginous clade Lipomyces.</title>
        <authorList>
            <consortium name="Lawrence Berkeley National Laboratory"/>
            <person name="Czajka J.J."/>
            <person name="Han Y."/>
            <person name="Kim J."/>
            <person name="Mondo S.J."/>
            <person name="Hofstad B.A."/>
            <person name="Robles A."/>
            <person name="Haridas S."/>
            <person name="Riley R."/>
            <person name="LaButti K."/>
            <person name="Pangilinan J."/>
            <person name="Andreopoulos W."/>
            <person name="Lipzen A."/>
            <person name="Yan J."/>
            <person name="Wang M."/>
            <person name="Ng V."/>
            <person name="Grigoriev I.V."/>
            <person name="Spatafora J.W."/>
            <person name="Magnuson J.K."/>
            <person name="Baker S.E."/>
            <person name="Pomraning K.R."/>
        </authorList>
    </citation>
    <scope>NUCLEOTIDE SEQUENCE [LARGE SCALE GENOMIC DNA]</scope>
    <source>
        <strain evidence="12 13">Phaff 52-87</strain>
    </source>
</reference>
<feature type="transmembrane region" description="Helical" evidence="10">
    <location>
        <begin position="129"/>
        <end position="152"/>
    </location>
</feature>
<evidence type="ECO:0000256" key="4">
    <source>
        <dbReference type="ARBA" id="ARBA00022989"/>
    </source>
</evidence>
<evidence type="ECO:0000313" key="13">
    <source>
        <dbReference type="Proteomes" id="UP001498771"/>
    </source>
</evidence>
<feature type="transmembrane region" description="Helical" evidence="10">
    <location>
        <begin position="312"/>
        <end position="334"/>
    </location>
</feature>
<evidence type="ECO:0000256" key="5">
    <source>
        <dbReference type="ARBA" id="ARBA00023065"/>
    </source>
</evidence>
<feature type="compositionally biased region" description="Acidic residues" evidence="9">
    <location>
        <begin position="681"/>
        <end position="694"/>
    </location>
</feature>
<feature type="compositionally biased region" description="Low complexity" evidence="9">
    <location>
        <begin position="37"/>
        <end position="49"/>
    </location>
</feature>
<dbReference type="InterPro" id="IPR013099">
    <property type="entry name" value="K_chnl_dom"/>
</dbReference>
<organism evidence="12 13">
    <name type="scientific">Myxozyma melibiosi</name>
    <dbReference type="NCBI Taxonomy" id="54550"/>
    <lineage>
        <taxon>Eukaryota</taxon>
        <taxon>Fungi</taxon>
        <taxon>Dikarya</taxon>
        <taxon>Ascomycota</taxon>
        <taxon>Saccharomycotina</taxon>
        <taxon>Lipomycetes</taxon>
        <taxon>Lipomycetales</taxon>
        <taxon>Lipomycetaceae</taxon>
        <taxon>Myxozyma</taxon>
    </lineage>
</organism>
<dbReference type="PRINTS" id="PR01333">
    <property type="entry name" value="2POREKCHANEL"/>
</dbReference>
<feature type="transmembrane region" description="Helical" evidence="10">
    <location>
        <begin position="214"/>
        <end position="234"/>
    </location>
</feature>
<dbReference type="RefSeq" id="XP_064767167.1">
    <property type="nucleotide sequence ID" value="XM_064913138.1"/>
</dbReference>
<comment type="similarity">
    <text evidence="8">Belongs to the two pore domain potassium channel (TC 1.A.1.8) family.</text>
</comment>
<feature type="region of interest" description="Disordered" evidence="9">
    <location>
        <begin position="492"/>
        <end position="514"/>
    </location>
</feature>
<feature type="transmembrane region" description="Helical" evidence="10">
    <location>
        <begin position="255"/>
        <end position="274"/>
    </location>
</feature>
<feature type="domain" description="Potassium channel" evidence="11">
    <location>
        <begin position="263"/>
        <end position="333"/>
    </location>
</feature>
<dbReference type="EMBL" id="JBBJBU010000009">
    <property type="protein sequence ID" value="KAK7204134.1"/>
    <property type="molecule type" value="Genomic_DNA"/>
</dbReference>
<proteinExistence type="inferred from homology"/>
<comment type="subcellular location">
    <subcellularLocation>
        <location evidence="1">Membrane</location>
        <topology evidence="1">Multi-pass membrane protein</topology>
    </subcellularLocation>
</comment>
<feature type="compositionally biased region" description="Low complexity" evidence="9">
    <location>
        <begin position="751"/>
        <end position="760"/>
    </location>
</feature>
<evidence type="ECO:0000256" key="2">
    <source>
        <dbReference type="ARBA" id="ARBA00022448"/>
    </source>
</evidence>
<gene>
    <name evidence="12" type="ORF">BZA70DRAFT_281562</name>
</gene>
<name>A0ABR1F2R2_9ASCO</name>
<feature type="compositionally biased region" description="Polar residues" evidence="9">
    <location>
        <begin position="8"/>
        <end position="17"/>
    </location>
</feature>
<evidence type="ECO:0000313" key="12">
    <source>
        <dbReference type="EMBL" id="KAK7204134.1"/>
    </source>
</evidence>
<feature type="compositionally biased region" description="Basic and acidic residues" evidence="9">
    <location>
        <begin position="664"/>
        <end position="676"/>
    </location>
</feature>
<dbReference type="Gene3D" id="1.10.287.70">
    <property type="match status" value="2"/>
</dbReference>
<evidence type="ECO:0000256" key="10">
    <source>
        <dbReference type="SAM" id="Phobius"/>
    </source>
</evidence>
<keyword evidence="3 8" id="KW-0812">Transmembrane</keyword>
<keyword evidence="5 8" id="KW-0406">Ion transport</keyword>
<evidence type="ECO:0000256" key="1">
    <source>
        <dbReference type="ARBA" id="ARBA00004141"/>
    </source>
</evidence>
<evidence type="ECO:0000256" key="9">
    <source>
        <dbReference type="SAM" id="MobiDB-lite"/>
    </source>
</evidence>
<accession>A0ABR1F2R2</accession>
<feature type="transmembrane region" description="Helical" evidence="10">
    <location>
        <begin position="446"/>
        <end position="466"/>
    </location>
</feature>
<feature type="compositionally biased region" description="Acidic residues" evidence="9">
    <location>
        <begin position="725"/>
        <end position="750"/>
    </location>
</feature>
<feature type="transmembrane region" description="Helical" evidence="10">
    <location>
        <begin position="415"/>
        <end position="434"/>
    </location>
</feature>
<dbReference type="PANTHER" id="PTHR11003:SF342">
    <property type="entry name" value="OUTWARD-RECTIFIER POTASSIUM CHANNEL TOK1"/>
    <property type="match status" value="1"/>
</dbReference>
<keyword evidence="2 8" id="KW-0813">Transport</keyword>
<dbReference type="Pfam" id="PF07885">
    <property type="entry name" value="Ion_trans_2"/>
    <property type="match status" value="2"/>
</dbReference>
<keyword evidence="4 10" id="KW-1133">Transmembrane helix</keyword>
<sequence>MTPPSQPPSTTNFTRLLSSRRKPASLPQDEPSEAKDAPSTPSLLASSPHQQFSSSRSASAFDDPELPHTRLHTLALASSFPLLAGWLGPISNLFSITALVESWLGEVTEASAASDDNTVEFSGYYDDSAYVVVLNAVSLFLGVAANISLLLNFAGRIKYDHSQAISISSFFIASMILVGLTVAEYKNFQHLEYQIGQGAGVEVGIVRIALTQGYWSAVITSVLYFICFFLLAWNEIGHLLGLYPASFILSSHQRSLMLQILAAVLWIASGAGVFSRIEGFSYANAVYYCDVSILTIGLGDIVPVSNLGRAILLPYALIGVLLVGLVVSSVRSLVIGVTRRAQALNKTERLRIHHLSLRNARTSEPDPEISFKVMRSLHRRARRADRWQIFAIALFVFLTFWIVLGALIFSRLQHSWTFFEGLYFTSLCLLTIGYGDFKLTTPGSKAWFVLWSLFAVPMVTILISSMGDTILAAVMKGTAKLGDWALANVNHEHSGTGGTHEPETRSAGAKRRRRRLTLSQPSLLRRAPTSIAPNTEDLWTLVYRRMREDIERQHPELDSSRASSDSFSEADDSTASLQSDLEKEATVIDAIQRILVDLRRDRHKQYPYEEWQTLSSVLGVDFDWLGADSPIRFPGVDEPALLLRLYWISLTRLLRRRRRRIARREKMQGSRGDEKTAAAAEADETREEKLEDLEMMQQAADEFHMTTVKRSGSKPAAASTAAAESAEDDDDDAADEEEVEIDIVDEDSEDGYSSSSSVSD</sequence>
<keyword evidence="6 10" id="KW-0472">Membrane</keyword>
<keyword evidence="7 8" id="KW-0407">Ion channel</keyword>
<feature type="region of interest" description="Disordered" evidence="9">
    <location>
        <begin position="553"/>
        <end position="578"/>
    </location>
</feature>
<feature type="compositionally biased region" description="Basic and acidic residues" evidence="9">
    <location>
        <begin position="492"/>
        <end position="504"/>
    </location>
</feature>
<feature type="region of interest" description="Disordered" evidence="9">
    <location>
        <begin position="1"/>
        <end position="49"/>
    </location>
</feature>